<sequence>MNTSRIIETYLVPYAMRYGRWGVWPEPPGPDFNSMRDFAKPDTDTKVPRGHGTSVAIVGAGAQSGVAPNANLYLIKHGAAVWGGPDDQNRHVTGTFVLPTAVLHSLEHIARELDAGILPKGKVVVYLGTGHPFRELEENIQVSVQWCKDRFSEAFKALSDRGAVVLLAAPIRFFTAGCGAGSIEETIPHCVVTPDSDVIMVGATDQNGRLWWSSTPGTPNCPVSVYAQGYDTQAYVLSEDTDTAGLREGPCFAAAQAVSQAGFGPCSVRWDPGVC</sequence>
<protein>
    <submittedName>
        <fullName evidence="1">Uncharacterized protein</fullName>
    </submittedName>
</protein>
<reference evidence="1" key="1">
    <citation type="journal article" date="2023" name="Mol. Phylogenet. Evol.">
        <title>Genome-scale phylogeny and comparative genomics of the fungal order Sordariales.</title>
        <authorList>
            <person name="Hensen N."/>
            <person name="Bonometti L."/>
            <person name="Westerberg I."/>
            <person name="Brannstrom I.O."/>
            <person name="Guillou S."/>
            <person name="Cros-Aarteil S."/>
            <person name="Calhoun S."/>
            <person name="Haridas S."/>
            <person name="Kuo A."/>
            <person name="Mondo S."/>
            <person name="Pangilinan J."/>
            <person name="Riley R."/>
            <person name="LaButti K."/>
            <person name="Andreopoulos B."/>
            <person name="Lipzen A."/>
            <person name="Chen C."/>
            <person name="Yan M."/>
            <person name="Daum C."/>
            <person name="Ng V."/>
            <person name="Clum A."/>
            <person name="Steindorff A."/>
            <person name="Ohm R.A."/>
            <person name="Martin F."/>
            <person name="Silar P."/>
            <person name="Natvig D.O."/>
            <person name="Lalanne C."/>
            <person name="Gautier V."/>
            <person name="Ament-Velasquez S.L."/>
            <person name="Kruys A."/>
            <person name="Hutchinson M.I."/>
            <person name="Powell A.J."/>
            <person name="Barry K."/>
            <person name="Miller A.N."/>
            <person name="Grigoriev I.V."/>
            <person name="Debuchy R."/>
            <person name="Gladieux P."/>
            <person name="Hiltunen Thoren M."/>
            <person name="Johannesson H."/>
        </authorList>
    </citation>
    <scope>NUCLEOTIDE SEQUENCE</scope>
    <source>
        <strain evidence="1">CBS 123565</strain>
    </source>
</reference>
<keyword evidence="2" id="KW-1185">Reference proteome</keyword>
<dbReference type="SUPFAM" id="SSF52743">
    <property type="entry name" value="Subtilisin-like"/>
    <property type="match status" value="1"/>
</dbReference>
<proteinExistence type="predicted"/>
<evidence type="ECO:0000313" key="1">
    <source>
        <dbReference type="EMBL" id="KAK4135023.1"/>
    </source>
</evidence>
<dbReference type="Gene3D" id="3.40.50.200">
    <property type="entry name" value="Peptidase S8/S53 domain"/>
    <property type="match status" value="1"/>
</dbReference>
<name>A0AAN6ZEL0_9PEZI</name>
<organism evidence="1 2">
    <name type="scientific">Trichocladium antarcticum</name>
    <dbReference type="NCBI Taxonomy" id="1450529"/>
    <lineage>
        <taxon>Eukaryota</taxon>
        <taxon>Fungi</taxon>
        <taxon>Dikarya</taxon>
        <taxon>Ascomycota</taxon>
        <taxon>Pezizomycotina</taxon>
        <taxon>Sordariomycetes</taxon>
        <taxon>Sordariomycetidae</taxon>
        <taxon>Sordariales</taxon>
        <taxon>Chaetomiaceae</taxon>
        <taxon>Trichocladium</taxon>
    </lineage>
</organism>
<reference evidence="1" key="2">
    <citation type="submission" date="2023-05" db="EMBL/GenBank/DDBJ databases">
        <authorList>
            <consortium name="Lawrence Berkeley National Laboratory"/>
            <person name="Steindorff A."/>
            <person name="Hensen N."/>
            <person name="Bonometti L."/>
            <person name="Westerberg I."/>
            <person name="Brannstrom I.O."/>
            <person name="Guillou S."/>
            <person name="Cros-Aarteil S."/>
            <person name="Calhoun S."/>
            <person name="Haridas S."/>
            <person name="Kuo A."/>
            <person name="Mondo S."/>
            <person name="Pangilinan J."/>
            <person name="Riley R."/>
            <person name="Labutti K."/>
            <person name="Andreopoulos B."/>
            <person name="Lipzen A."/>
            <person name="Chen C."/>
            <person name="Yanf M."/>
            <person name="Daum C."/>
            <person name="Ng V."/>
            <person name="Clum A."/>
            <person name="Ohm R."/>
            <person name="Martin F."/>
            <person name="Silar P."/>
            <person name="Natvig D."/>
            <person name="Lalanne C."/>
            <person name="Gautier V."/>
            <person name="Ament-Velasquez S.L."/>
            <person name="Kruys A."/>
            <person name="Hutchinson M.I."/>
            <person name="Powell A.J."/>
            <person name="Barry K."/>
            <person name="Miller A.N."/>
            <person name="Grigoriev I.V."/>
            <person name="Debuchy R."/>
            <person name="Gladieux P."/>
            <person name="Thoren M.H."/>
            <person name="Johannesson H."/>
        </authorList>
    </citation>
    <scope>NUCLEOTIDE SEQUENCE</scope>
    <source>
        <strain evidence="1">CBS 123565</strain>
    </source>
</reference>
<dbReference type="AlphaFoldDB" id="A0AAN6ZEL0"/>
<dbReference type="GO" id="GO:0004252">
    <property type="term" value="F:serine-type endopeptidase activity"/>
    <property type="evidence" value="ECO:0007669"/>
    <property type="project" value="InterPro"/>
</dbReference>
<evidence type="ECO:0000313" key="2">
    <source>
        <dbReference type="Proteomes" id="UP001304895"/>
    </source>
</evidence>
<gene>
    <name evidence="1" type="ORF">BT67DRAFT_289531</name>
</gene>
<dbReference type="Proteomes" id="UP001304895">
    <property type="component" value="Unassembled WGS sequence"/>
</dbReference>
<dbReference type="GO" id="GO:0006508">
    <property type="term" value="P:proteolysis"/>
    <property type="evidence" value="ECO:0007669"/>
    <property type="project" value="InterPro"/>
</dbReference>
<dbReference type="CDD" id="cd00306">
    <property type="entry name" value="Peptidases_S8_S53"/>
    <property type="match status" value="1"/>
</dbReference>
<dbReference type="EMBL" id="MU853407">
    <property type="protein sequence ID" value="KAK4135023.1"/>
    <property type="molecule type" value="Genomic_DNA"/>
</dbReference>
<comment type="caution">
    <text evidence="1">The sequence shown here is derived from an EMBL/GenBank/DDBJ whole genome shotgun (WGS) entry which is preliminary data.</text>
</comment>
<accession>A0AAN6ZEL0</accession>
<dbReference type="InterPro" id="IPR036852">
    <property type="entry name" value="Peptidase_S8/S53_dom_sf"/>
</dbReference>